<reference evidence="10 11" key="1">
    <citation type="journal article" date="2014" name="BMC Biol.">
        <title>A comprehensive evaluation of rodent malaria parasite genomes and gene expression.</title>
        <authorList>
            <person name="Otto T.D."/>
            <person name="Bohme U."/>
            <person name="Jackson A.P."/>
            <person name="Hunt M."/>
            <person name="Franke-Fayard B."/>
            <person name="Hoeijmakers W.A."/>
            <person name="Religa A.A."/>
            <person name="Robertson L."/>
            <person name="Sanders M."/>
            <person name="Ogun S.A."/>
            <person name="Cunningham D."/>
            <person name="Erhart A."/>
            <person name="Billker O."/>
            <person name="Khan S.M."/>
            <person name="Stunnenberg H.G."/>
            <person name="Langhorne J."/>
            <person name="Holder A.A."/>
            <person name="Waters A.P."/>
            <person name="Newbold C.I."/>
            <person name="Pain A."/>
            <person name="Berriman M."/>
            <person name="Janse C.J."/>
        </authorList>
    </citation>
    <scope>NUCLEOTIDE SEQUENCE [LARGE SCALE GENOMIC DNA]</scope>
    <source>
        <strain evidence="9 10">17X</strain>
        <strain evidence="8 11">YM</strain>
    </source>
</reference>
<protein>
    <submittedName>
        <fullName evidence="9">AP2 domain transcription factor, putative</fullName>
    </submittedName>
    <submittedName>
        <fullName evidence="8">Transcription factor with AP2 domain(S), putative</fullName>
    </submittedName>
</protein>
<dbReference type="GO" id="GO:0003700">
    <property type="term" value="F:DNA-binding transcription factor activity"/>
    <property type="evidence" value="ECO:0007669"/>
    <property type="project" value="InterPro"/>
</dbReference>
<evidence type="ECO:0000256" key="2">
    <source>
        <dbReference type="ARBA" id="ARBA00023015"/>
    </source>
</evidence>
<dbReference type="VEuPathDB" id="PlasmoDB:PY06328"/>
<feature type="region of interest" description="Disordered" evidence="6">
    <location>
        <begin position="1040"/>
        <end position="1101"/>
    </location>
</feature>
<dbReference type="EMBL" id="LK934633">
    <property type="protein sequence ID" value="CDU16817.1"/>
    <property type="molecule type" value="Genomic_DNA"/>
</dbReference>
<feature type="domain" description="AP2/ERF" evidence="7">
    <location>
        <begin position="1754"/>
        <end position="1801"/>
    </location>
</feature>
<feature type="compositionally biased region" description="Low complexity" evidence="6">
    <location>
        <begin position="390"/>
        <end position="408"/>
    </location>
</feature>
<dbReference type="Pfam" id="PF00847">
    <property type="entry name" value="AP2"/>
    <property type="match status" value="1"/>
</dbReference>
<sequence length="2746" mass="315804">MSSCSLKCSMLPCVHIQNSNNEVNIEDSKENSSPQSDKNDTYVNELNNTSNYNNNNNSNNNMCDKSSDDLNLNIDPCYTNSININSNMDNINMNEDSNENMNTYVNTTMNHNVNSSTDSHRNDDFKFHMKINLSAYRNIYEKGKGNAQPKKYNLSVQKGSKGILLNTYNYYFYNNFGDINKRNKKREDDVNIYFYKKVSRNVPNCYENESNQNDTDDDNVEKSNLDNSKNYNYNKQFFGINSYDKVFLKELKITNIDNKYKKKSVKKYNIPFEPNFYSNRFFFSDKNINENYIGNSKNVKVNSPLSVNNNIESYNDSEHYSYVLQFEGPPPHFLIVKQNNITKQSTVVKKISINKNISFNLAKFIAEKYIHILNKNIKRVEKRRKRLENNKTVNNNSNGNYNAIGNVNEGDKVNNVSNNECVIDNNSNSLVDSNNHNGLDNQKNDDYNNSTSPKNDDENNNNNSNDLNNSSSLNRDDNTVNNNVNVSFANGENDNDCNKANPECDINKNNEYPKYPLNNSPDNIDINYLNYEDENMGNSYDEQMFANECLNIDLDNIIFNSDAEGYIKFLNNVKIYVLQRIEEENNIPLDAKELLGNKLVILVKMKQGFCVKSKTFIFENVKGIENEYKYKNKNDNNSSNCLETKVEKFSDHDSLNSSKSVKGVDISNACNNSNNNDEPNSENGNGISCEDDKEESNKDVGSNGKDHDNNNDLNNIIIKEEVPDKETGNNCNNDKDAIIKCETEDKNVNSDNILDGDANNEEQEIELSENYKKQIYNFVHDNIYINSYIYDSFENTYMNKKFFKNDVIIVNMECPNDDIIDDAPDYIYELNKFVFIKFVKYENYIKKNHKVAEGYIEYLLRSNIKCINNYMIGIRWIPDLFSYEYYVCKITERDTTSKDSLTNVEYNYSLTSEKDSNGEPLKYLVDYENKPIDNVLWVLHEYYQASLFTEKCIYNLFKLVLLRISMYIYVFNAKVITLDLDKAMYRMKRFSEPISLFDDNGLREDDNMNQKRDHNDVLLDNITDNNYNSEEVNKSDNYFNTIINPQNENNSYSSANDGDPTGIDNNDNEKNKGESTSDNDTNNAINNETNNETNTGEWMHDNSSNINYNEILIKQAEYEQDKYFQNKLRSKKKVSYNLDNISLSLRNKDKHSSHKFGILKENGVNNHNNIFTKYYTASADNKIVTINNNDGISKGNGILNKRGYNSNTSDISDGSHLTTKHKYHLRSNNAQSTDNYSSEENASRNNLENRNKIVRNRTLYKMMNKSGLIEPYWWFFYNLYENATIKDNNMIEECSNTRSGKNFNLTKSGSAFRSGEKKMKVFNKFDNESSLKKKERKKKLIYDKLLEKKYNNNLLNHLFEKKKKIKVKYISMVHDVIYKKFILLNNTIFPRNVHESEILYALFPHEPQTFMFLYTNDDYQYQNEVFLKNISYNEYIMTSNNNHLTGNIQRGLLGDISNNIDNNYYGDGIIPIDGKYILDTINTNSSRVIGKDFGVDHLILGGGGSGGDANVNMINYDGDSSNLLFSTYNNLKFNNIPNYDKIKKGSMNEEGIGDYKNRFMDNYNILLSNGNDCLNNISIGYNDIDNNFGYISNNGYDIVGDGTNELIENNFLQNPPSGYHKDFDFEKKNTKKNNNDNYYYYNYFVNGERGGKGRNNNNNNNNNSKRSVSNANFGREGVGSRYYDNYDDDENKKNKSDYDMPLVKKRKGSNKRAKSNNLSNVRNYDTLYHSNKVESNTNGNNNNDPSLIPMGPLPTGVYFDSARKLWRCQWKENGKFKTKGFSLIHYNTLEEARKQCIIYRCDVGNIPVKSEWLNPVYVNSSYFYNKKCASSSNNNNTSVNFGTPHKELKASSLNLNSLKDKTDRLSGLRGVDGGNSKVFVYGSSKDSSDNYYEGNNNNGNNNVNGRTRYSTRNNTAPSESRVTNNDNLDEIDISILKEFVQRNKKSDPYEKSGKELNGYNSKNDYYYDYDKLKNAIPNELDEHNDDDNIDMQLLKQNKRVKSNDHPNNMNSNYNIEVNGDMKDGNYRNSYISDLNNNLGNNVERANDMNNTFKNNYQDKLANGASNPFYLNVKNEDNEDGNNQNTEEKLKSGFQALLNMLRFKGKKGTTNGSNNNTGNLSNGIDKNVSYLIGDNKNNEKHNSELINGGYGVNGNVSDIAEGERNGNHEGGGMHLVDGNEEKSYPDDGEEYLDNNNNNSSTSSNNSNNIYDNIKKKNSDLEKLSNLGEIGKYSMDFLKFINVKNNKNKYDLQSNLKNGYNGMLPDFLSGTNGNEIALNIINRGRKNSTSSNGNNIREETNGKLDNNNNKDEFGYTNNDGSGLFFNDIQNFLNFAKRGNPPSGNNSEFMNKLENIGNRNMLINYPKGSSKTKKNAQHNSNHKDVYEKMKYNNNCIGLSSNGNIYGPDEDPHHSVNNNNNSNNSNNNNNNNSKYVYLLDKDDKNNNSEDFFLRHLKLFTREGKGMNNNNDNNVNSEEVKNKLLVENGKQTLDYPNVEKETNDYNTRKKKKGNTFYENNDDYYYYDENSNEYFNNFMDNYNEKYNNDDGYNNGVNFENKLLNDMDYIDSGYGNKKSKKKPNNYMDSNMVVNNNNNVSEVERKHIEDMGNMNNTNNTIGGNENNGMKKGNVGGEGNSNIDINLIKQSLPKGIYYDHAKKLYRVQYIVNNSIKTKGFSVKKLGLAEAKLEAESFRNFCLENGLLNSRKRRINSPYNNKKDEKNFKMLKDDDEILSNLLYLYNSNAKDQVLSP</sequence>
<evidence type="ECO:0000313" key="8">
    <source>
        <dbReference type="EMBL" id="CDU16817.1"/>
    </source>
</evidence>
<dbReference type="Proteomes" id="UP000072874">
    <property type="component" value="Chromosome 5"/>
</dbReference>
<dbReference type="EMBL" id="LM993659">
    <property type="protein sequence ID" value="VTZ74460.1"/>
    <property type="molecule type" value="Genomic_DNA"/>
</dbReference>
<keyword evidence="5" id="KW-0539">Nucleus</keyword>
<accession>A0A078K532</accession>
<feature type="region of interest" description="Disordered" evidence="6">
    <location>
        <begin position="2403"/>
        <end position="2430"/>
    </location>
</feature>
<name>A0A078K532_PLAYE</name>
<feature type="region of interest" description="Disordered" evidence="6">
    <location>
        <begin position="387"/>
        <end position="496"/>
    </location>
</feature>
<feature type="compositionally biased region" description="Basic residues" evidence="6">
    <location>
        <begin position="1703"/>
        <end position="1714"/>
    </location>
</feature>
<evidence type="ECO:0000313" key="11">
    <source>
        <dbReference type="Proteomes" id="UP000072904"/>
    </source>
</evidence>
<evidence type="ECO:0000256" key="6">
    <source>
        <dbReference type="SAM" id="MobiDB-lite"/>
    </source>
</evidence>
<feature type="region of interest" description="Disordered" evidence="6">
    <location>
        <begin position="1226"/>
        <end position="1249"/>
    </location>
</feature>
<feature type="compositionally biased region" description="Polar residues" evidence="6">
    <location>
        <begin position="1040"/>
        <end position="1056"/>
    </location>
</feature>
<keyword evidence="4" id="KW-0804">Transcription</keyword>
<feature type="compositionally biased region" description="Basic and acidic residues" evidence="6">
    <location>
        <begin position="718"/>
        <end position="729"/>
    </location>
</feature>
<proteinExistence type="predicted"/>
<feature type="region of interest" description="Disordered" evidence="6">
    <location>
        <begin position="204"/>
        <end position="227"/>
    </location>
</feature>
<dbReference type="VEuPathDB" id="PlasmoDB:PYYM_0522200"/>
<feature type="region of interest" description="Disordered" evidence="6">
    <location>
        <begin position="1887"/>
        <end position="1925"/>
    </location>
</feature>
<feature type="region of interest" description="Disordered" evidence="6">
    <location>
        <begin position="2156"/>
        <end position="2209"/>
    </location>
</feature>
<keyword evidence="2" id="KW-0805">Transcription regulation</keyword>
<reference evidence="9" key="2">
    <citation type="submission" date="2014-05" db="EMBL/GenBank/DDBJ databases">
        <authorList>
            <person name="Aslett M.A."/>
            <person name="De Silva N."/>
        </authorList>
    </citation>
    <scope>NUCLEOTIDE SEQUENCE</scope>
    <source>
        <strain evidence="9">17X</strain>
    </source>
</reference>
<feature type="region of interest" description="Disordered" evidence="6">
    <location>
        <begin position="2284"/>
        <end position="2307"/>
    </location>
</feature>
<dbReference type="GeneID" id="3792301"/>
<dbReference type="KEGG" id="pyo:PY17X_0523100"/>
<evidence type="ECO:0000313" key="10">
    <source>
        <dbReference type="Proteomes" id="UP000072874"/>
    </source>
</evidence>
<dbReference type="Gene3D" id="1.20.5.2050">
    <property type="match status" value="2"/>
</dbReference>
<reference evidence="8" key="3">
    <citation type="submission" date="2014-05" db="EMBL/GenBank/DDBJ databases">
        <authorList>
            <person name="Aslett A.Martin."/>
            <person name="De Silva Nishadi"/>
        </authorList>
    </citation>
    <scope>NUCLEOTIDE SEQUENCE</scope>
    <source>
        <strain evidence="8">YM</strain>
    </source>
</reference>
<feature type="compositionally biased region" description="Low complexity" evidence="6">
    <location>
        <begin position="2192"/>
        <end position="2209"/>
    </location>
</feature>
<feature type="compositionally biased region" description="Low complexity" evidence="6">
    <location>
        <begin position="2413"/>
        <end position="2429"/>
    </location>
</feature>
<dbReference type="OMA" id="NTIFPRN"/>
<evidence type="ECO:0000256" key="5">
    <source>
        <dbReference type="ARBA" id="ARBA00023242"/>
    </source>
</evidence>
<dbReference type="OrthoDB" id="348021at2759"/>
<feature type="compositionally biased region" description="Low complexity" evidence="6">
    <location>
        <begin position="667"/>
        <end position="685"/>
    </location>
</feature>
<dbReference type="VEuPathDB" id="PlasmoDB:PY17X_0523100"/>
<dbReference type="GO" id="GO:0003677">
    <property type="term" value="F:DNA binding"/>
    <property type="evidence" value="ECO:0007669"/>
    <property type="project" value="UniProtKB-KW"/>
</dbReference>
<feature type="compositionally biased region" description="Low complexity" evidence="6">
    <location>
        <begin position="425"/>
        <end position="437"/>
    </location>
</feature>
<evidence type="ECO:0000256" key="1">
    <source>
        <dbReference type="ARBA" id="ARBA00004123"/>
    </source>
</evidence>
<evidence type="ECO:0000256" key="3">
    <source>
        <dbReference type="ARBA" id="ARBA00023125"/>
    </source>
</evidence>
<gene>
    <name evidence="9" type="ORF">PY17X_0523100</name>
    <name evidence="8" type="ORF">PYYM_0522200</name>
</gene>
<organism evidence="9 10">
    <name type="scientific">Plasmodium yoelii</name>
    <dbReference type="NCBI Taxonomy" id="5861"/>
    <lineage>
        <taxon>Eukaryota</taxon>
        <taxon>Sar</taxon>
        <taxon>Alveolata</taxon>
        <taxon>Apicomplexa</taxon>
        <taxon>Aconoidasida</taxon>
        <taxon>Haemosporida</taxon>
        <taxon>Plasmodiidae</taxon>
        <taxon>Plasmodium</taxon>
        <taxon>Plasmodium (Vinckeia)</taxon>
    </lineage>
</organism>
<evidence type="ECO:0000256" key="4">
    <source>
        <dbReference type="ARBA" id="ARBA00023163"/>
    </source>
</evidence>
<feature type="compositionally biased region" description="Polar residues" evidence="6">
    <location>
        <begin position="1226"/>
        <end position="1248"/>
    </location>
</feature>
<dbReference type="GO" id="GO:0005634">
    <property type="term" value="C:nucleus"/>
    <property type="evidence" value="ECO:0007669"/>
    <property type="project" value="UniProtKB-SubCell"/>
</dbReference>
<feature type="compositionally biased region" description="Low complexity" evidence="6">
    <location>
        <begin position="1894"/>
        <end position="1905"/>
    </location>
</feature>
<dbReference type="Proteomes" id="UP000072904">
    <property type="component" value="Chromosome 5"/>
</dbReference>
<comment type="subcellular location">
    <subcellularLocation>
        <location evidence="1">Nucleus</location>
    </subcellularLocation>
</comment>
<feature type="region of interest" description="Disordered" evidence="6">
    <location>
        <begin position="1650"/>
        <end position="1718"/>
    </location>
</feature>
<feature type="region of interest" description="Disordered" evidence="6">
    <location>
        <begin position="666"/>
        <end position="729"/>
    </location>
</feature>
<reference evidence="9" key="4">
    <citation type="submission" date="2019-05" db="EMBL/GenBank/DDBJ databases">
        <authorList>
            <consortium name="Pathogen Informatics"/>
        </authorList>
    </citation>
    <scope>NUCLEOTIDE SEQUENCE</scope>
    <source>
        <strain evidence="9">17X</strain>
    </source>
</reference>
<keyword evidence="3" id="KW-0238">DNA-binding</keyword>
<feature type="compositionally biased region" description="Low complexity" evidence="6">
    <location>
        <begin position="1076"/>
        <end position="1095"/>
    </location>
</feature>
<dbReference type="RefSeq" id="XP_726961.1">
    <property type="nucleotide sequence ID" value="XM_721868.1"/>
</dbReference>
<evidence type="ECO:0000259" key="7">
    <source>
        <dbReference type="Pfam" id="PF00847"/>
    </source>
</evidence>
<feature type="compositionally biased region" description="Polar residues" evidence="6">
    <location>
        <begin position="1907"/>
        <end position="1925"/>
    </location>
</feature>
<evidence type="ECO:0000313" key="9">
    <source>
        <dbReference type="EMBL" id="VTZ74460.1"/>
    </source>
</evidence>
<feature type="compositionally biased region" description="Low complexity" evidence="6">
    <location>
        <begin position="460"/>
        <end position="492"/>
    </location>
</feature>
<dbReference type="VEuPathDB" id="PlasmoDB:Py17XNL_000504582"/>
<dbReference type="InterPro" id="IPR001471">
    <property type="entry name" value="AP2/ERF_dom"/>
</dbReference>
<feature type="compositionally biased region" description="Basic and acidic residues" evidence="6">
    <location>
        <begin position="2294"/>
        <end position="2307"/>
    </location>
</feature>